<feature type="compositionally biased region" description="Basic residues" evidence="1">
    <location>
        <begin position="183"/>
        <end position="195"/>
    </location>
</feature>
<reference evidence="2" key="1">
    <citation type="submission" date="2020-07" db="EMBL/GenBank/DDBJ databases">
        <authorList>
            <person name="Nazaruddin N."/>
        </authorList>
    </citation>
    <scope>NUCLEOTIDE SEQUENCE</scope>
</reference>
<dbReference type="EMBL" id="CAJDYZ010010094">
    <property type="protein sequence ID" value="CAD1477569.1"/>
    <property type="molecule type" value="Genomic_DNA"/>
</dbReference>
<dbReference type="AlphaFoldDB" id="A0A6V7HB48"/>
<feature type="compositionally biased region" description="Basic residues" evidence="1">
    <location>
        <begin position="109"/>
        <end position="132"/>
    </location>
</feature>
<feature type="non-terminal residue" evidence="2">
    <location>
        <position position="1"/>
    </location>
</feature>
<feature type="compositionally biased region" description="Basic residues" evidence="1">
    <location>
        <begin position="165"/>
        <end position="175"/>
    </location>
</feature>
<feature type="non-terminal residue" evidence="2">
    <location>
        <position position="222"/>
    </location>
</feature>
<name>A0A6V7HB48_9HYME</name>
<sequence length="222" mass="25938">EDSLSRIVAAGRRVSSRGKGNDDRECPVTKRVPGRFFLRFENFQRLLARPTWPITFDRVRLGLCLASFTGDADAEEKREIVNMWIKLVLLVRHVSQSTGEHRQTVGVQRQRRGRRQRRRRRRRRRRCRRGKKNNREERQTREEGCTKVGELRQKPGQSRAAATFRFRRRRQRGQRGKAAGSRRIGKLWRHRRAPRGRCPSIGRAQVAAAGSARLADPRSARQ</sequence>
<comment type="caution">
    <text evidence="2">The sequence shown here is derived from an EMBL/GenBank/DDBJ whole genome shotgun (WGS) entry which is preliminary data.</text>
</comment>
<dbReference type="Proteomes" id="UP000752696">
    <property type="component" value="Unassembled WGS sequence"/>
</dbReference>
<proteinExistence type="predicted"/>
<feature type="region of interest" description="Disordered" evidence="1">
    <location>
        <begin position="98"/>
        <end position="222"/>
    </location>
</feature>
<evidence type="ECO:0000256" key="1">
    <source>
        <dbReference type="SAM" id="MobiDB-lite"/>
    </source>
</evidence>
<evidence type="ECO:0000313" key="3">
    <source>
        <dbReference type="Proteomes" id="UP000752696"/>
    </source>
</evidence>
<protein>
    <submittedName>
        <fullName evidence="2">Uncharacterized protein</fullName>
    </submittedName>
</protein>
<feature type="compositionally biased region" description="Basic and acidic residues" evidence="1">
    <location>
        <begin position="133"/>
        <end position="153"/>
    </location>
</feature>
<dbReference type="PROSITE" id="PS50096">
    <property type="entry name" value="IQ"/>
    <property type="match status" value="1"/>
</dbReference>
<gene>
    <name evidence="2" type="ORF">MHI_LOCUS736280</name>
</gene>
<accession>A0A6V7HB48</accession>
<organism evidence="2 3">
    <name type="scientific">Heterotrigona itama</name>
    <dbReference type="NCBI Taxonomy" id="395501"/>
    <lineage>
        <taxon>Eukaryota</taxon>
        <taxon>Metazoa</taxon>
        <taxon>Ecdysozoa</taxon>
        <taxon>Arthropoda</taxon>
        <taxon>Hexapoda</taxon>
        <taxon>Insecta</taxon>
        <taxon>Pterygota</taxon>
        <taxon>Neoptera</taxon>
        <taxon>Endopterygota</taxon>
        <taxon>Hymenoptera</taxon>
        <taxon>Apocrita</taxon>
        <taxon>Aculeata</taxon>
        <taxon>Apoidea</taxon>
        <taxon>Anthophila</taxon>
        <taxon>Apidae</taxon>
        <taxon>Heterotrigona</taxon>
    </lineage>
</organism>
<evidence type="ECO:0000313" key="2">
    <source>
        <dbReference type="EMBL" id="CAD1477569.1"/>
    </source>
</evidence>
<keyword evidence="3" id="KW-1185">Reference proteome</keyword>